<protein>
    <submittedName>
        <fullName evidence="1">Uncharacterized protein</fullName>
    </submittedName>
</protein>
<proteinExistence type="predicted"/>
<organism evidence="1 2">
    <name type="scientific">Actinobacillus pleuropneumoniae serotype 3 (strain JL03)</name>
    <dbReference type="NCBI Taxonomy" id="434271"/>
    <lineage>
        <taxon>Bacteria</taxon>
        <taxon>Pseudomonadati</taxon>
        <taxon>Pseudomonadota</taxon>
        <taxon>Gammaproteobacteria</taxon>
        <taxon>Pasteurellales</taxon>
        <taxon>Pasteurellaceae</taxon>
        <taxon>Actinobacillus</taxon>
    </lineage>
</organism>
<evidence type="ECO:0000313" key="2">
    <source>
        <dbReference type="Proteomes" id="UP000008547"/>
    </source>
</evidence>
<dbReference type="AlphaFoldDB" id="B0BTH7"/>
<reference evidence="1 2" key="1">
    <citation type="journal article" date="2008" name="PLoS ONE">
        <title>Genome biology of Actinobacillus pleuropneumoniae JL03, an isolate of serotype 3 prevalent in China.</title>
        <authorList>
            <person name="Xu Z."/>
            <person name="Zhou Y."/>
            <person name="Li L."/>
            <person name="Zhou R."/>
            <person name="Xiao S."/>
            <person name="Wan Y."/>
            <person name="Zhang S."/>
            <person name="Wang K."/>
            <person name="Li W."/>
            <person name="Li L."/>
            <person name="Jin H."/>
            <person name="Kang M."/>
            <person name="Dalai B."/>
            <person name="Li T."/>
            <person name="Liu L."/>
            <person name="Cheng Y."/>
            <person name="Zhang L."/>
            <person name="Xu T."/>
            <person name="Zheng H."/>
            <person name="Pu S."/>
            <person name="Wang B."/>
            <person name="Gu W."/>
            <person name="Zhang X.L."/>
            <person name="Zhu G.-F."/>
            <person name="Wang S."/>
            <person name="Zhao G.-P."/>
            <person name="Chen H."/>
        </authorList>
    </citation>
    <scope>NUCLEOTIDE SEQUENCE [LARGE SCALE GENOMIC DNA]</scope>
    <source>
        <strain evidence="1 2">JL03</strain>
    </source>
</reference>
<dbReference type="KEGG" id="apj:APJL_1941"/>
<dbReference type="EMBL" id="CP000687">
    <property type="protein sequence ID" value="ABY70491.1"/>
    <property type="molecule type" value="Genomic_DNA"/>
</dbReference>
<dbReference type="Proteomes" id="UP000008547">
    <property type="component" value="Chromosome"/>
</dbReference>
<name>B0BTH7_ACTPJ</name>
<sequence>MRLFHTFRLRTTSNANFVDNSVDKLSNSSVYNEYNRDNPLFLFIRAMIFIYAQK</sequence>
<dbReference type="HOGENOM" id="CLU_3039612_0_0_6"/>
<gene>
    <name evidence="1" type="ordered locus">APJL_1941</name>
</gene>
<accession>B0BTH7</accession>
<evidence type="ECO:0000313" key="1">
    <source>
        <dbReference type="EMBL" id="ABY70491.1"/>
    </source>
</evidence>